<dbReference type="Gene3D" id="1.50.40.10">
    <property type="entry name" value="Mitochondrial carrier domain"/>
    <property type="match status" value="1"/>
</dbReference>
<keyword evidence="5" id="KW-0677">Repeat</keyword>
<feature type="signal peptide" evidence="11">
    <location>
        <begin position="1"/>
        <end position="19"/>
    </location>
</feature>
<keyword evidence="6 10" id="KW-1133">Transmembrane helix</keyword>
<feature type="transmembrane region" description="Helical" evidence="10">
    <location>
        <begin position="184"/>
        <end position="204"/>
    </location>
</feature>
<evidence type="ECO:0000256" key="7">
    <source>
        <dbReference type="ARBA" id="ARBA00023136"/>
    </source>
</evidence>
<keyword evidence="4 8" id="KW-0812">Transmembrane</keyword>
<dbReference type="AlphaFoldDB" id="A0AAV9XW70"/>
<feature type="transmembrane region" description="Helical" evidence="10">
    <location>
        <begin position="225"/>
        <end position="245"/>
    </location>
</feature>
<organism evidence="12 13">
    <name type="scientific">Cryptosporidium xiaoi</name>
    <dbReference type="NCBI Taxonomy" id="659607"/>
    <lineage>
        <taxon>Eukaryota</taxon>
        <taxon>Sar</taxon>
        <taxon>Alveolata</taxon>
        <taxon>Apicomplexa</taxon>
        <taxon>Conoidasida</taxon>
        <taxon>Coccidia</taxon>
        <taxon>Eucoccidiorida</taxon>
        <taxon>Eimeriorina</taxon>
        <taxon>Cryptosporidiidae</taxon>
        <taxon>Cryptosporidium</taxon>
    </lineage>
</organism>
<dbReference type="InterPro" id="IPR023395">
    <property type="entry name" value="MCP_dom_sf"/>
</dbReference>
<feature type="chain" id="PRO_5043586688" evidence="11">
    <location>
        <begin position="20"/>
        <end position="317"/>
    </location>
</feature>
<dbReference type="InterPro" id="IPR044712">
    <property type="entry name" value="SLC25A32-like"/>
</dbReference>
<dbReference type="Pfam" id="PF00153">
    <property type="entry name" value="Mito_carr"/>
    <property type="match status" value="3"/>
</dbReference>
<keyword evidence="7 8" id="KW-0472">Membrane</keyword>
<evidence type="ECO:0000256" key="10">
    <source>
        <dbReference type="SAM" id="Phobius"/>
    </source>
</evidence>
<evidence type="ECO:0000256" key="8">
    <source>
        <dbReference type="PROSITE-ProRule" id="PRU00282"/>
    </source>
</evidence>
<evidence type="ECO:0000256" key="11">
    <source>
        <dbReference type="SAM" id="SignalP"/>
    </source>
</evidence>
<feature type="repeat" description="Solcar" evidence="8">
    <location>
        <begin position="3"/>
        <end position="93"/>
    </location>
</feature>
<evidence type="ECO:0000256" key="2">
    <source>
        <dbReference type="ARBA" id="ARBA00006375"/>
    </source>
</evidence>
<dbReference type="PRINTS" id="PR00926">
    <property type="entry name" value="MITOCARRIER"/>
</dbReference>
<feature type="repeat" description="Solcar" evidence="8">
    <location>
        <begin position="116"/>
        <end position="211"/>
    </location>
</feature>
<dbReference type="GO" id="GO:0016020">
    <property type="term" value="C:membrane"/>
    <property type="evidence" value="ECO:0007669"/>
    <property type="project" value="UniProtKB-SubCell"/>
</dbReference>
<comment type="subcellular location">
    <subcellularLocation>
        <location evidence="1">Membrane</location>
        <topology evidence="1">Multi-pass membrane protein</topology>
    </subcellularLocation>
</comment>
<evidence type="ECO:0000256" key="9">
    <source>
        <dbReference type="RuleBase" id="RU000488"/>
    </source>
</evidence>
<sequence>MKSEILLSALSSLLSAVTTSVILHPFDVVKTRQQVSATSKGAVVAFPSFVLSVKHIVITEGLLGLYEGIAGQVVASGVSWFIFRYLFDFVRYNLERVNQEKTEKVVTGLNNEIFRISPKTNSIATIIASVISTLFVHPLWLIKTRLETQSPESREKGWKHYSSGVNGFLECLKSIYREEGISGLYSGIYISLLLIPHSVVQLVTYDFLKNRYIFISEKDSIQRSLYYFMLGFSAKFLAALITYPLQVIRTRIQISRLESIPLDSKPIKMNIHNYKLLIYILRDHIYPGITTHIPKVCLHSGIMFLIHETLLKLIVGY</sequence>
<dbReference type="SUPFAM" id="SSF103506">
    <property type="entry name" value="Mitochondrial carrier"/>
    <property type="match status" value="1"/>
</dbReference>
<dbReference type="Proteomes" id="UP001311799">
    <property type="component" value="Unassembled WGS sequence"/>
</dbReference>
<dbReference type="PANTHER" id="PTHR45683">
    <property type="entry name" value="MITOCHONDRIAL NICOTINAMIDE ADENINE DINUCLEOTIDE TRANSPORTER 1-RELATED-RELATED"/>
    <property type="match status" value="1"/>
</dbReference>
<gene>
    <name evidence="12" type="ORF">RS030_81357</name>
</gene>
<evidence type="ECO:0000256" key="3">
    <source>
        <dbReference type="ARBA" id="ARBA00022448"/>
    </source>
</evidence>
<accession>A0AAV9XW70</accession>
<evidence type="ECO:0000256" key="6">
    <source>
        <dbReference type="ARBA" id="ARBA00022989"/>
    </source>
</evidence>
<proteinExistence type="inferred from homology"/>
<keyword evidence="11" id="KW-0732">Signal</keyword>
<dbReference type="PROSITE" id="PS50920">
    <property type="entry name" value="SOLCAR"/>
    <property type="match status" value="3"/>
</dbReference>
<dbReference type="InterPro" id="IPR002067">
    <property type="entry name" value="MCP"/>
</dbReference>
<evidence type="ECO:0000313" key="13">
    <source>
        <dbReference type="Proteomes" id="UP001311799"/>
    </source>
</evidence>
<protein>
    <submittedName>
        <fullName evidence="12">Mitochondrial carrier</fullName>
    </submittedName>
</protein>
<evidence type="ECO:0000256" key="1">
    <source>
        <dbReference type="ARBA" id="ARBA00004141"/>
    </source>
</evidence>
<evidence type="ECO:0000256" key="5">
    <source>
        <dbReference type="ARBA" id="ARBA00022737"/>
    </source>
</evidence>
<feature type="repeat" description="Solcar" evidence="8">
    <location>
        <begin position="222"/>
        <end position="313"/>
    </location>
</feature>
<dbReference type="InterPro" id="IPR018108">
    <property type="entry name" value="MCP_transmembrane"/>
</dbReference>
<dbReference type="EMBL" id="JAWDEY010000036">
    <property type="protein sequence ID" value="KAK6587795.1"/>
    <property type="molecule type" value="Genomic_DNA"/>
</dbReference>
<evidence type="ECO:0000313" key="12">
    <source>
        <dbReference type="EMBL" id="KAK6587795.1"/>
    </source>
</evidence>
<evidence type="ECO:0000256" key="4">
    <source>
        <dbReference type="ARBA" id="ARBA00022692"/>
    </source>
</evidence>
<feature type="transmembrane region" description="Helical" evidence="10">
    <location>
        <begin position="123"/>
        <end position="142"/>
    </location>
</feature>
<reference evidence="12 13" key="1">
    <citation type="submission" date="2023-10" db="EMBL/GenBank/DDBJ databases">
        <title>Comparative genomics analysis reveals potential genetic determinants of host preference in Cryptosporidium xiaoi.</title>
        <authorList>
            <person name="Xiao L."/>
            <person name="Li J."/>
        </authorList>
    </citation>
    <scope>NUCLEOTIDE SEQUENCE [LARGE SCALE GENOMIC DNA]</scope>
    <source>
        <strain evidence="12 13">52996</strain>
    </source>
</reference>
<comment type="caution">
    <text evidence="12">The sequence shown here is derived from an EMBL/GenBank/DDBJ whole genome shotgun (WGS) entry which is preliminary data.</text>
</comment>
<name>A0AAV9XW70_9CRYT</name>
<comment type="similarity">
    <text evidence="2 9">Belongs to the mitochondrial carrier (TC 2.A.29) family.</text>
</comment>
<feature type="transmembrane region" description="Helical" evidence="10">
    <location>
        <begin position="69"/>
        <end position="87"/>
    </location>
</feature>
<keyword evidence="13" id="KW-1185">Reference proteome</keyword>
<keyword evidence="3 9" id="KW-0813">Transport</keyword>
<dbReference type="GO" id="GO:0015215">
    <property type="term" value="F:nucleotide transmembrane transporter activity"/>
    <property type="evidence" value="ECO:0007669"/>
    <property type="project" value="UniProtKB-ARBA"/>
</dbReference>